<evidence type="ECO:0000256" key="6">
    <source>
        <dbReference type="SAM" id="MobiDB-lite"/>
    </source>
</evidence>
<dbReference type="Proteomes" id="UP001596406">
    <property type="component" value="Unassembled WGS sequence"/>
</dbReference>
<keyword evidence="2" id="KW-0813">Transport</keyword>
<evidence type="ECO:0000256" key="2">
    <source>
        <dbReference type="ARBA" id="ARBA00022448"/>
    </source>
</evidence>
<dbReference type="AlphaFoldDB" id="A0ABD5U964"/>
<keyword evidence="9" id="KW-1185">Reference proteome</keyword>
<accession>A0ABD5U964</accession>
<gene>
    <name evidence="8" type="ORF">ACFQHK_06085</name>
</gene>
<sequence>MFPTHLPGLLATADDAPDEGAAGETTTESDTETTGSSADLLSVSDCSVSYGKVNALRDVDLRVGEGEFVALIGPNGAGKSTMANTVSGFLPYEGSVTYEGREVRDRTPRALVQDGLIHCTEKRDLFGFMSVEDNLRLGAYRQDGSADDRLAFVYDLFPALEERTDQEANTMSGGEQQMLAIGRALMGDPNLLVLDEPTLGLAPVILQDISDGIDRIREEGVTILLCEQNVTFALNHADRIYLLENGEVVREGAPEELRGDDYIRQSYLGG</sequence>
<dbReference type="CDD" id="cd03224">
    <property type="entry name" value="ABC_TM1139_LivF_branched"/>
    <property type="match status" value="1"/>
</dbReference>
<reference evidence="8 9" key="1">
    <citation type="journal article" date="2019" name="Int. J. Syst. Evol. Microbiol.">
        <title>The Global Catalogue of Microorganisms (GCM) 10K type strain sequencing project: providing services to taxonomists for standard genome sequencing and annotation.</title>
        <authorList>
            <consortium name="The Broad Institute Genomics Platform"/>
            <consortium name="The Broad Institute Genome Sequencing Center for Infectious Disease"/>
            <person name="Wu L."/>
            <person name="Ma J."/>
        </authorList>
    </citation>
    <scope>NUCLEOTIDE SEQUENCE [LARGE SCALE GENOMIC DNA]</scope>
    <source>
        <strain evidence="8 9">PSRA2</strain>
    </source>
</reference>
<organism evidence="8 9">
    <name type="scientific">Halomarina ordinaria</name>
    <dbReference type="NCBI Taxonomy" id="3033939"/>
    <lineage>
        <taxon>Archaea</taxon>
        <taxon>Methanobacteriati</taxon>
        <taxon>Methanobacteriota</taxon>
        <taxon>Stenosarchaea group</taxon>
        <taxon>Halobacteria</taxon>
        <taxon>Halobacteriales</taxon>
        <taxon>Natronomonadaceae</taxon>
        <taxon>Halomarina</taxon>
    </lineage>
</organism>
<evidence type="ECO:0000259" key="7">
    <source>
        <dbReference type="PROSITE" id="PS50893"/>
    </source>
</evidence>
<dbReference type="PROSITE" id="PS50893">
    <property type="entry name" value="ABC_TRANSPORTER_2"/>
    <property type="match status" value="1"/>
</dbReference>
<dbReference type="SUPFAM" id="SSF52540">
    <property type="entry name" value="P-loop containing nucleoside triphosphate hydrolases"/>
    <property type="match status" value="1"/>
</dbReference>
<evidence type="ECO:0000313" key="9">
    <source>
        <dbReference type="Proteomes" id="UP001596406"/>
    </source>
</evidence>
<evidence type="ECO:0000313" key="8">
    <source>
        <dbReference type="EMBL" id="MFC6836075.1"/>
    </source>
</evidence>
<dbReference type="RefSeq" id="WP_304447768.1">
    <property type="nucleotide sequence ID" value="NZ_JARRAH010000001.1"/>
</dbReference>
<dbReference type="PANTHER" id="PTHR43820:SF4">
    <property type="entry name" value="HIGH-AFFINITY BRANCHED-CHAIN AMINO ACID TRANSPORT ATP-BINDING PROTEIN LIVF"/>
    <property type="match status" value="1"/>
</dbReference>
<keyword evidence="3" id="KW-0547">Nucleotide-binding</keyword>
<name>A0ABD5U964_9EURY</name>
<comment type="caution">
    <text evidence="8">The sequence shown here is derived from an EMBL/GenBank/DDBJ whole genome shotgun (WGS) entry which is preliminary data.</text>
</comment>
<feature type="region of interest" description="Disordered" evidence="6">
    <location>
        <begin position="1"/>
        <end position="38"/>
    </location>
</feature>
<evidence type="ECO:0000256" key="3">
    <source>
        <dbReference type="ARBA" id="ARBA00022741"/>
    </source>
</evidence>
<dbReference type="SMART" id="SM00382">
    <property type="entry name" value="AAA"/>
    <property type="match status" value="1"/>
</dbReference>
<comment type="similarity">
    <text evidence="1">Belongs to the ABC transporter superfamily.</text>
</comment>
<evidence type="ECO:0000256" key="1">
    <source>
        <dbReference type="ARBA" id="ARBA00005417"/>
    </source>
</evidence>
<dbReference type="InterPro" id="IPR027417">
    <property type="entry name" value="P-loop_NTPase"/>
</dbReference>
<dbReference type="Pfam" id="PF00005">
    <property type="entry name" value="ABC_tran"/>
    <property type="match status" value="1"/>
</dbReference>
<dbReference type="InterPro" id="IPR003593">
    <property type="entry name" value="AAA+_ATPase"/>
</dbReference>
<dbReference type="GO" id="GO:0005524">
    <property type="term" value="F:ATP binding"/>
    <property type="evidence" value="ECO:0007669"/>
    <property type="project" value="UniProtKB-KW"/>
</dbReference>
<dbReference type="PROSITE" id="PS00211">
    <property type="entry name" value="ABC_TRANSPORTER_1"/>
    <property type="match status" value="1"/>
</dbReference>
<keyword evidence="4 8" id="KW-0067">ATP-binding</keyword>
<dbReference type="EMBL" id="JBHSXM010000001">
    <property type="protein sequence ID" value="MFC6836075.1"/>
    <property type="molecule type" value="Genomic_DNA"/>
</dbReference>
<feature type="compositionally biased region" description="Low complexity" evidence="6">
    <location>
        <begin position="11"/>
        <end position="38"/>
    </location>
</feature>
<evidence type="ECO:0000256" key="5">
    <source>
        <dbReference type="ARBA" id="ARBA00022970"/>
    </source>
</evidence>
<proteinExistence type="inferred from homology"/>
<dbReference type="PANTHER" id="PTHR43820">
    <property type="entry name" value="HIGH-AFFINITY BRANCHED-CHAIN AMINO ACID TRANSPORT ATP-BINDING PROTEIN LIVF"/>
    <property type="match status" value="1"/>
</dbReference>
<dbReference type="GO" id="GO:0006865">
    <property type="term" value="P:amino acid transport"/>
    <property type="evidence" value="ECO:0007669"/>
    <property type="project" value="UniProtKB-KW"/>
</dbReference>
<dbReference type="InterPro" id="IPR003439">
    <property type="entry name" value="ABC_transporter-like_ATP-bd"/>
</dbReference>
<dbReference type="InterPro" id="IPR017871">
    <property type="entry name" value="ABC_transporter-like_CS"/>
</dbReference>
<protein>
    <submittedName>
        <fullName evidence="8">ABC transporter ATP-binding protein</fullName>
    </submittedName>
</protein>
<dbReference type="InterPro" id="IPR052156">
    <property type="entry name" value="BCAA_Transport_ATP-bd_LivF"/>
</dbReference>
<feature type="domain" description="ABC transporter" evidence="7">
    <location>
        <begin position="41"/>
        <end position="270"/>
    </location>
</feature>
<keyword evidence="5" id="KW-0029">Amino-acid transport</keyword>
<evidence type="ECO:0000256" key="4">
    <source>
        <dbReference type="ARBA" id="ARBA00022840"/>
    </source>
</evidence>
<dbReference type="Gene3D" id="3.40.50.300">
    <property type="entry name" value="P-loop containing nucleotide triphosphate hydrolases"/>
    <property type="match status" value="1"/>
</dbReference>